<dbReference type="PANTHER" id="PTHR36925:SF1">
    <property type="entry name" value="COBALT-PRECORRIN-6A REDUCTASE"/>
    <property type="match status" value="1"/>
</dbReference>
<dbReference type="Proteomes" id="UP001500427">
    <property type="component" value="Unassembled WGS sequence"/>
</dbReference>
<keyword evidence="2" id="KW-0169">Cobalamin biosynthesis</keyword>
<dbReference type="PROSITE" id="PS51014">
    <property type="entry name" value="COBK_CBIJ"/>
    <property type="match status" value="1"/>
</dbReference>
<comment type="pathway">
    <text evidence="1">Cofactor biosynthesis; adenosylcobalamin biosynthesis.</text>
</comment>
<dbReference type="NCBIfam" id="NF005968">
    <property type="entry name" value="PRK08057.1-2"/>
    <property type="match status" value="1"/>
</dbReference>
<dbReference type="InterPro" id="IPR003723">
    <property type="entry name" value="Precorrin-6x_reduct"/>
</dbReference>
<organism evidence="4 5">
    <name type="scientific">Terrabacter aeriphilus</name>
    <dbReference type="NCBI Taxonomy" id="515662"/>
    <lineage>
        <taxon>Bacteria</taxon>
        <taxon>Bacillati</taxon>
        <taxon>Actinomycetota</taxon>
        <taxon>Actinomycetes</taxon>
        <taxon>Micrococcales</taxon>
        <taxon>Intrasporangiaceae</taxon>
        <taxon>Terrabacter</taxon>
    </lineage>
</organism>
<dbReference type="PANTHER" id="PTHR36925">
    <property type="entry name" value="COBALT-PRECORRIN-6A REDUCTASE"/>
    <property type="match status" value="1"/>
</dbReference>
<dbReference type="RefSeq" id="WP_345509171.1">
    <property type="nucleotide sequence ID" value="NZ_BAABIW010000028.1"/>
</dbReference>
<dbReference type="EMBL" id="BAABIW010000028">
    <property type="protein sequence ID" value="GAA5036095.1"/>
    <property type="molecule type" value="Genomic_DNA"/>
</dbReference>
<reference evidence="5" key="1">
    <citation type="journal article" date="2019" name="Int. J. Syst. Evol. Microbiol.">
        <title>The Global Catalogue of Microorganisms (GCM) 10K type strain sequencing project: providing services to taxonomists for standard genome sequencing and annotation.</title>
        <authorList>
            <consortium name="The Broad Institute Genomics Platform"/>
            <consortium name="The Broad Institute Genome Sequencing Center for Infectious Disease"/>
            <person name="Wu L."/>
            <person name="Ma J."/>
        </authorList>
    </citation>
    <scope>NUCLEOTIDE SEQUENCE [LARGE SCALE GENOMIC DNA]</scope>
    <source>
        <strain evidence="5">JCM 17687</strain>
    </source>
</reference>
<evidence type="ECO:0000256" key="1">
    <source>
        <dbReference type="ARBA" id="ARBA00004953"/>
    </source>
</evidence>
<sequence>MRVLVLGGTGEARALAARLVAGGAEVVTSLAGRVSAPALPVGGLRVGGFGGVDGLARHLDEEGYDVVVDATHPFAATITGNAVAACARAGTPVLRLHRPGWSEHALAGGFTWVDDVAAARGAAERLGSRPFLTTGRQQLETFATWHDRYVLARVVDPPGWAVPASWEVLQARGPYPYAAEHALLADRRIDVLVTKDSGGALTEAKLAAAHDLGVPVVVVRRPPLPPGVRVVTTVDAAVRAVQAVRAVDGKRA</sequence>
<dbReference type="NCBIfam" id="TIGR00715">
    <property type="entry name" value="precor6x_red"/>
    <property type="match status" value="1"/>
</dbReference>
<gene>
    <name evidence="4" type="ORF">GCM10023258_38670</name>
</gene>
<keyword evidence="5" id="KW-1185">Reference proteome</keyword>
<accession>A0ABP9JMK1</accession>
<comment type="caution">
    <text evidence="4">The sequence shown here is derived from an EMBL/GenBank/DDBJ whole genome shotgun (WGS) entry which is preliminary data.</text>
</comment>
<dbReference type="Pfam" id="PF02571">
    <property type="entry name" value="CbiJ"/>
    <property type="match status" value="1"/>
</dbReference>
<name>A0ABP9JMK1_9MICO</name>
<proteinExistence type="predicted"/>
<protein>
    <submittedName>
        <fullName evidence="4">Cobalt-precorrin-6A reductase</fullName>
    </submittedName>
</protein>
<evidence type="ECO:0000256" key="2">
    <source>
        <dbReference type="ARBA" id="ARBA00022573"/>
    </source>
</evidence>
<evidence type="ECO:0000313" key="4">
    <source>
        <dbReference type="EMBL" id="GAA5036095.1"/>
    </source>
</evidence>
<evidence type="ECO:0000313" key="5">
    <source>
        <dbReference type="Proteomes" id="UP001500427"/>
    </source>
</evidence>
<evidence type="ECO:0000256" key="3">
    <source>
        <dbReference type="ARBA" id="ARBA00023002"/>
    </source>
</evidence>
<keyword evidence="3" id="KW-0560">Oxidoreductase</keyword>